<sequence>MERLANGEPTLTRNETRGVGEFIIFLVIFQWVDG</sequence>
<proteinExistence type="predicted"/>
<organism evidence="1">
    <name type="scientific">Rhizophora mucronata</name>
    <name type="common">Asiatic mangrove</name>
    <dbReference type="NCBI Taxonomy" id="61149"/>
    <lineage>
        <taxon>Eukaryota</taxon>
        <taxon>Viridiplantae</taxon>
        <taxon>Streptophyta</taxon>
        <taxon>Embryophyta</taxon>
        <taxon>Tracheophyta</taxon>
        <taxon>Spermatophyta</taxon>
        <taxon>Magnoliopsida</taxon>
        <taxon>eudicotyledons</taxon>
        <taxon>Gunneridae</taxon>
        <taxon>Pentapetalae</taxon>
        <taxon>rosids</taxon>
        <taxon>fabids</taxon>
        <taxon>Malpighiales</taxon>
        <taxon>Rhizophoraceae</taxon>
        <taxon>Rhizophora</taxon>
    </lineage>
</organism>
<reference evidence="1" key="1">
    <citation type="submission" date="2018-02" db="EMBL/GenBank/DDBJ databases">
        <title>Rhizophora mucronata_Transcriptome.</title>
        <authorList>
            <person name="Meera S.P."/>
            <person name="Sreeshan A."/>
            <person name="Augustine A."/>
        </authorList>
    </citation>
    <scope>NUCLEOTIDE SEQUENCE</scope>
    <source>
        <tissue evidence="1">Leaf</tissue>
    </source>
</reference>
<evidence type="ECO:0000313" key="1">
    <source>
        <dbReference type="EMBL" id="MBX48197.1"/>
    </source>
</evidence>
<accession>A0A2P2P0C5</accession>
<protein>
    <submittedName>
        <fullName evidence="1">Uncharacterized protein</fullName>
    </submittedName>
</protein>
<name>A0A2P2P0C5_RHIMU</name>
<dbReference type="EMBL" id="GGEC01067713">
    <property type="protein sequence ID" value="MBX48197.1"/>
    <property type="molecule type" value="Transcribed_RNA"/>
</dbReference>
<dbReference type="AlphaFoldDB" id="A0A2P2P0C5"/>